<dbReference type="EMBL" id="JSVA01000007">
    <property type="protein sequence ID" value="KOF03442.1"/>
    <property type="molecule type" value="Genomic_DNA"/>
</dbReference>
<sequence length="206" mass="24066">MLLHKTPIFARWLYPSLVWKQTSNEKVIYLTFDDGPIPEVTPWVLKTLGEFDAKATFFCVGENIHKHPYIFKELLSKGHSVGNHTYHHVKGWETDATEYLKDFLKCEEELHKYGEEGRLFRPPYGKITFKQIKQLSSRKIIMWDVLSGDFSQKLSAETVLKKSIQYSKSGSIIVFHDSLKAFDNLQYALPRYLEHFQSKGFTFKPL</sequence>
<dbReference type="Gene3D" id="3.20.20.370">
    <property type="entry name" value="Glycoside hydrolase/deacetylase"/>
    <property type="match status" value="1"/>
</dbReference>
<dbReference type="CDD" id="cd10917">
    <property type="entry name" value="CE4_NodB_like_6s_7s"/>
    <property type="match status" value="1"/>
</dbReference>
<dbReference type="PANTHER" id="PTHR10587:SF133">
    <property type="entry name" value="CHITIN DEACETYLASE 1-RELATED"/>
    <property type="match status" value="1"/>
</dbReference>
<keyword evidence="1" id="KW-0479">Metal-binding</keyword>
<evidence type="ECO:0000256" key="1">
    <source>
        <dbReference type="ARBA" id="ARBA00022723"/>
    </source>
</evidence>
<protein>
    <submittedName>
        <fullName evidence="4">Polysaccharide deacetylase</fullName>
    </submittedName>
</protein>
<dbReference type="InterPro" id="IPR011330">
    <property type="entry name" value="Glyco_hydro/deAcase_b/a-brl"/>
</dbReference>
<dbReference type="GO" id="GO:0046872">
    <property type="term" value="F:metal ion binding"/>
    <property type="evidence" value="ECO:0007669"/>
    <property type="project" value="UniProtKB-KW"/>
</dbReference>
<dbReference type="AlphaFoldDB" id="A0A0L8AMJ7"/>
<dbReference type="InterPro" id="IPR050248">
    <property type="entry name" value="Polysacc_deacetylase_ArnD"/>
</dbReference>
<accession>A0A0L8AMJ7</accession>
<dbReference type="Proteomes" id="UP000036908">
    <property type="component" value="Unassembled WGS sequence"/>
</dbReference>
<dbReference type="PROSITE" id="PS51677">
    <property type="entry name" value="NODB"/>
    <property type="match status" value="1"/>
</dbReference>
<dbReference type="PATRIC" id="fig|1566026.4.peg.3029"/>
<dbReference type="GO" id="GO:0005975">
    <property type="term" value="P:carbohydrate metabolic process"/>
    <property type="evidence" value="ECO:0007669"/>
    <property type="project" value="InterPro"/>
</dbReference>
<evidence type="ECO:0000256" key="2">
    <source>
        <dbReference type="ARBA" id="ARBA00022801"/>
    </source>
</evidence>
<keyword evidence="5" id="KW-1185">Reference proteome</keyword>
<comment type="caution">
    <text evidence="4">The sequence shown here is derived from an EMBL/GenBank/DDBJ whole genome shotgun (WGS) entry which is preliminary data.</text>
</comment>
<dbReference type="GO" id="GO:0016810">
    <property type="term" value="F:hydrolase activity, acting on carbon-nitrogen (but not peptide) bonds"/>
    <property type="evidence" value="ECO:0007669"/>
    <property type="project" value="InterPro"/>
</dbReference>
<name>A0A0L8AMJ7_9BACT</name>
<dbReference type="SUPFAM" id="SSF88713">
    <property type="entry name" value="Glycoside hydrolase/deacetylase"/>
    <property type="match status" value="1"/>
</dbReference>
<keyword evidence="2" id="KW-0378">Hydrolase</keyword>
<dbReference type="PANTHER" id="PTHR10587">
    <property type="entry name" value="GLYCOSYL TRANSFERASE-RELATED"/>
    <property type="match status" value="1"/>
</dbReference>
<dbReference type="RefSeq" id="WP_053222800.1">
    <property type="nucleotide sequence ID" value="NZ_JSVA01000007.1"/>
</dbReference>
<evidence type="ECO:0000313" key="5">
    <source>
        <dbReference type="Proteomes" id="UP000036908"/>
    </source>
</evidence>
<feature type="domain" description="NodB homology" evidence="3">
    <location>
        <begin position="26"/>
        <end position="204"/>
    </location>
</feature>
<reference evidence="5" key="1">
    <citation type="submission" date="2014-11" db="EMBL/GenBank/DDBJ databases">
        <title>Genome sequencing of Roseivirga sp. D-25.</title>
        <authorList>
            <person name="Selvaratnam C."/>
            <person name="Thevarajoo S."/>
            <person name="Goh K.M."/>
            <person name="Eee R."/>
            <person name="Chan K.-G."/>
            <person name="Chong C.S."/>
        </authorList>
    </citation>
    <scope>NUCLEOTIDE SEQUENCE [LARGE SCALE GENOMIC DNA]</scope>
    <source>
        <strain evidence="5">D-25</strain>
    </source>
</reference>
<gene>
    <name evidence="4" type="ORF">OB69_06015</name>
</gene>
<organism evidence="4 5">
    <name type="scientific">Roseivirga seohaensis subsp. aquiponti</name>
    <dbReference type="NCBI Taxonomy" id="1566026"/>
    <lineage>
        <taxon>Bacteria</taxon>
        <taxon>Pseudomonadati</taxon>
        <taxon>Bacteroidota</taxon>
        <taxon>Cytophagia</taxon>
        <taxon>Cytophagales</taxon>
        <taxon>Roseivirgaceae</taxon>
        <taxon>Roseivirga</taxon>
    </lineage>
</organism>
<proteinExistence type="predicted"/>
<dbReference type="InterPro" id="IPR002509">
    <property type="entry name" value="NODB_dom"/>
</dbReference>
<evidence type="ECO:0000259" key="3">
    <source>
        <dbReference type="PROSITE" id="PS51677"/>
    </source>
</evidence>
<dbReference type="Pfam" id="PF01522">
    <property type="entry name" value="Polysacc_deac_1"/>
    <property type="match status" value="1"/>
</dbReference>
<evidence type="ECO:0000313" key="4">
    <source>
        <dbReference type="EMBL" id="KOF03442.1"/>
    </source>
</evidence>
<dbReference type="OrthoDB" id="9812065at2"/>
<dbReference type="GO" id="GO:0016020">
    <property type="term" value="C:membrane"/>
    <property type="evidence" value="ECO:0007669"/>
    <property type="project" value="TreeGrafter"/>
</dbReference>